<dbReference type="PROSITE" id="PS50109">
    <property type="entry name" value="HIS_KIN"/>
    <property type="match status" value="1"/>
</dbReference>
<dbReference type="Pfam" id="PF13426">
    <property type="entry name" value="PAS_9"/>
    <property type="match status" value="1"/>
</dbReference>
<comment type="catalytic activity">
    <reaction evidence="1">
        <text>ATP + protein L-histidine = ADP + protein N-phospho-L-histidine.</text>
        <dbReference type="EC" id="2.7.13.3"/>
    </reaction>
</comment>
<feature type="domain" description="Response regulatory" evidence="9">
    <location>
        <begin position="24"/>
        <end position="139"/>
    </location>
</feature>
<evidence type="ECO:0000313" key="13">
    <source>
        <dbReference type="Proteomes" id="UP000002408"/>
    </source>
</evidence>
<evidence type="ECO:0000259" key="10">
    <source>
        <dbReference type="PROSITE" id="PS50112"/>
    </source>
</evidence>
<feature type="domain" description="PAC" evidence="11">
    <location>
        <begin position="733"/>
        <end position="784"/>
    </location>
</feature>
<evidence type="ECO:0000256" key="6">
    <source>
        <dbReference type="PROSITE-ProRule" id="PRU00169"/>
    </source>
</evidence>
<proteinExistence type="predicted"/>
<dbReference type="Pfam" id="PF00072">
    <property type="entry name" value="Response_reg"/>
    <property type="match status" value="1"/>
</dbReference>
<evidence type="ECO:0000256" key="4">
    <source>
        <dbReference type="ARBA" id="ARBA00022679"/>
    </source>
</evidence>
<dbReference type="InterPro" id="IPR036890">
    <property type="entry name" value="HATPase_C_sf"/>
</dbReference>
<dbReference type="GO" id="GO:0000160">
    <property type="term" value="P:phosphorelay signal transduction system"/>
    <property type="evidence" value="ECO:0007669"/>
    <property type="project" value="InterPro"/>
</dbReference>
<gene>
    <name evidence="12" type="ordered locus">Mboo_1812</name>
</gene>
<feature type="domain" description="PAC" evidence="11">
    <location>
        <begin position="865"/>
        <end position="918"/>
    </location>
</feature>
<dbReference type="eggNOG" id="arCOG02386">
    <property type="taxonomic scope" value="Archaea"/>
</dbReference>
<dbReference type="KEGG" id="mbn:Mboo_1812"/>
<dbReference type="CDD" id="cd00156">
    <property type="entry name" value="REC"/>
    <property type="match status" value="1"/>
</dbReference>
<dbReference type="SMART" id="SM00387">
    <property type="entry name" value="HATPase_c"/>
    <property type="match status" value="1"/>
</dbReference>
<feature type="domain" description="PAS" evidence="10">
    <location>
        <begin position="659"/>
        <end position="729"/>
    </location>
</feature>
<dbReference type="InterPro" id="IPR003594">
    <property type="entry name" value="HATPase_dom"/>
</dbReference>
<protein>
    <recommendedName>
        <fullName evidence="2">histidine kinase</fullName>
        <ecNumber evidence="2">2.7.13.3</ecNumber>
    </recommendedName>
</protein>
<keyword evidence="13" id="KW-1185">Reference proteome</keyword>
<dbReference type="SUPFAM" id="SSF55874">
    <property type="entry name" value="ATPase domain of HSP90 chaperone/DNA topoisomerase II/histidine kinase"/>
    <property type="match status" value="1"/>
</dbReference>
<feature type="domain" description="Histidine kinase" evidence="8">
    <location>
        <begin position="1194"/>
        <end position="1388"/>
    </location>
</feature>
<dbReference type="InterPro" id="IPR035965">
    <property type="entry name" value="PAS-like_dom_sf"/>
</dbReference>
<evidence type="ECO:0000256" key="5">
    <source>
        <dbReference type="ARBA" id="ARBA00022777"/>
    </source>
</evidence>
<dbReference type="SMART" id="SM00086">
    <property type="entry name" value="PAC"/>
    <property type="match status" value="8"/>
</dbReference>
<keyword evidence="3 6" id="KW-0597">Phosphoprotein</keyword>
<feature type="domain" description="PAS" evidence="10">
    <location>
        <begin position="407"/>
        <end position="476"/>
    </location>
</feature>
<dbReference type="Pfam" id="PF08447">
    <property type="entry name" value="PAS_3"/>
    <property type="match status" value="2"/>
</dbReference>
<organism evidence="12 13">
    <name type="scientific">Methanoregula boonei (strain DSM 21154 / JCM 14090 / 6A8)</name>
    <dbReference type="NCBI Taxonomy" id="456442"/>
    <lineage>
        <taxon>Archaea</taxon>
        <taxon>Methanobacteriati</taxon>
        <taxon>Methanobacteriota</taxon>
        <taxon>Stenosarchaea group</taxon>
        <taxon>Methanomicrobia</taxon>
        <taxon>Methanomicrobiales</taxon>
        <taxon>Methanoregulaceae</taxon>
        <taxon>Methanoregula</taxon>
    </lineage>
</organism>
<accession>A7I9B7</accession>
<dbReference type="SMART" id="SM00448">
    <property type="entry name" value="REC"/>
    <property type="match status" value="1"/>
</dbReference>
<dbReference type="eggNOG" id="arCOG06918">
    <property type="taxonomic scope" value="Archaea"/>
</dbReference>
<dbReference type="Gene3D" id="3.30.565.10">
    <property type="entry name" value="Histidine kinase-like ATPase, C-terminal domain"/>
    <property type="match status" value="1"/>
</dbReference>
<dbReference type="Pfam" id="PF07568">
    <property type="entry name" value="HisKA_2"/>
    <property type="match status" value="1"/>
</dbReference>
<dbReference type="PROSITE" id="PS50112">
    <property type="entry name" value="PAS"/>
    <property type="match status" value="8"/>
</dbReference>
<dbReference type="NCBIfam" id="TIGR00229">
    <property type="entry name" value="sensory_box"/>
    <property type="match status" value="8"/>
</dbReference>
<feature type="domain" description="PAS" evidence="10">
    <location>
        <begin position="531"/>
        <end position="606"/>
    </location>
</feature>
<sequence length="1390" mass="156893">MKRSKIRQSQKSPPAKPPHDKTFHFLIVEDDPSHAELIRRGLLAYKTPYRLTIETTLAGARKSILADPPDLLILDRGLPDGSGEELLPESPEELQFPVIVMTSYGNEAEGTRLVRRGAVDYLVKGKAVFDDLAHITERSLGIWKNRQSERVLLHRLTTRESVLRALLNNPADSIALLDRSGTILDLNPTLAKGMGKTPPEVLGTCIYDYLPADLASVRRRKVENVFKTGKMERFEDEHAGCWYDNIIQPIPGENDKVVQVLIIARDITERRCAEKALAESSKRFAQVAETAGEWIWEVDADGRYTYSSPVVKNLLGYTPEEIVGTYFYDYFEPGQRVTLMNAALAAFKEKKAFGNFINPNLHKDGRIVMLETRGIPVLAYDGTLLGYRGADLDVTDRIRAEKALRESEERYRTLVDELPDFVIVHREGKLLYVNAAITRLVGRPAEQLQHTNILAYIPEESQEIVRGAIKKRAGGGPVLPYVVKVAAPGGGPLRWVEIRGAAILFEGQPATLNVLTDITEKKWAQDALFASEQKFRTLADYTFDWEYWIGADGKFVYVSPSCERISGYPPDEFYRNEKLFDDLIVPEDRERFRTHCDQLSNSPDTGILEFRIRTKKGDLMWIGHVCHPIYSPDGEYLGRRGSNRDITQRKAAEDALKGSETRFRLLIQNASDMIRILDRQGKIRYESPSTERILGYPEGALTGKEPWPYIHPDDVERVRSDFQTIFDQTNDGIPTEFRVRRADGTYIWVDSIGANLLGVQGVDGIVITTRPIGQRKEIEQALLESQAKVRESEEFLRQVINGAGEGIIGYDRDLHITLWNRFMEELTGYPAEEVLGKDVFEIFPFLKEEGIDVLLLKALEGKSGQSADIPFIFGRTGKKGWGQGIYSPIHDANGAIVGAMGIIRDITEVRKAQRALGESEEKYRLFTETSPDMIYFIDPEGHIRFVNRRAAEGLLMKPEDIIGKHLNDIFLPDTARNHLIGIQHIVETREPSETELIENLPSGNIWIEARLSPLFDAENNVLGVLGISHDITDRKKAQIALEESEERYRSLFRRSPVGITLTDIAGNILEINETMLGMFGYTRDEIGSTNISSFYADSEIRLQLAGTVLAKGSVSDYELVCRRRDGSTFPVLLNSARILRGGERLFQSTFVDITDRKMMEEEIRSLNRALEQRVIQRTDQLNATLEEKEVLLREIHHRVKNNLQIIISILRLQNRHITDPGMQAILLDSESRVRSMALVHEKLYRSIDLAHIDIGDYLRDLTRYLFNTYSVNQGRVAFKVEIADLSLDINRAIPIGLILNELIANALKHAFTPQTGGEIMITGSQTIDTIVISVQDNGAGMPVDFDWRNSPSLGMHLVVTLIEQVRGTIEKEENGTGTRFVLRIPRHAGT</sequence>
<feature type="domain" description="PAC" evidence="11">
    <location>
        <begin position="227"/>
        <end position="279"/>
    </location>
</feature>
<evidence type="ECO:0000256" key="1">
    <source>
        <dbReference type="ARBA" id="ARBA00000085"/>
    </source>
</evidence>
<dbReference type="InterPro" id="IPR001610">
    <property type="entry name" value="PAC"/>
</dbReference>
<evidence type="ECO:0000259" key="11">
    <source>
        <dbReference type="PROSITE" id="PS50113"/>
    </source>
</evidence>
<dbReference type="InterPro" id="IPR004358">
    <property type="entry name" value="Sig_transdc_His_kin-like_C"/>
</dbReference>
<dbReference type="Pfam" id="PF02518">
    <property type="entry name" value="HATPase_c"/>
    <property type="match status" value="1"/>
</dbReference>
<dbReference type="InterPro" id="IPR013656">
    <property type="entry name" value="PAS_4"/>
</dbReference>
<feature type="region of interest" description="Disordered" evidence="7">
    <location>
        <begin position="1"/>
        <end position="21"/>
    </location>
</feature>
<dbReference type="Pfam" id="PF08448">
    <property type="entry name" value="PAS_4"/>
    <property type="match status" value="2"/>
</dbReference>
<evidence type="ECO:0000256" key="7">
    <source>
        <dbReference type="SAM" id="MobiDB-lite"/>
    </source>
</evidence>
<dbReference type="PANTHER" id="PTHR43304">
    <property type="entry name" value="PHYTOCHROME-LIKE PROTEIN CPH1"/>
    <property type="match status" value="1"/>
</dbReference>
<dbReference type="eggNOG" id="arCOG05183">
    <property type="taxonomic scope" value="Archaea"/>
</dbReference>
<keyword evidence="4" id="KW-0808">Transferase</keyword>
<dbReference type="Gene3D" id="3.30.450.20">
    <property type="entry name" value="PAS domain"/>
    <property type="match status" value="8"/>
</dbReference>
<feature type="domain" description="PAC" evidence="11">
    <location>
        <begin position="350"/>
        <end position="406"/>
    </location>
</feature>
<dbReference type="InterPro" id="IPR000700">
    <property type="entry name" value="PAS-assoc_C"/>
</dbReference>
<feature type="domain" description="PAS" evidence="10">
    <location>
        <begin position="919"/>
        <end position="989"/>
    </location>
</feature>
<dbReference type="PROSITE" id="PS50113">
    <property type="entry name" value="PAC"/>
    <property type="match status" value="7"/>
</dbReference>
<dbReference type="InterPro" id="IPR011495">
    <property type="entry name" value="Sig_transdc_His_kin_sub2_dim/P"/>
</dbReference>
<dbReference type="GeneID" id="5411446"/>
<feature type="domain" description="PAS" evidence="10">
    <location>
        <begin position="792"/>
        <end position="849"/>
    </location>
</feature>
<dbReference type="PRINTS" id="PR00344">
    <property type="entry name" value="BCTRLSENSOR"/>
</dbReference>
<dbReference type="OrthoDB" id="342253at2157"/>
<dbReference type="SUPFAM" id="SSF52172">
    <property type="entry name" value="CheY-like"/>
    <property type="match status" value="1"/>
</dbReference>
<dbReference type="InterPro" id="IPR013767">
    <property type="entry name" value="PAS_fold"/>
</dbReference>
<feature type="domain" description="PAS" evidence="10">
    <location>
        <begin position="280"/>
        <end position="350"/>
    </location>
</feature>
<feature type="domain" description="PAS" evidence="10">
    <location>
        <begin position="159"/>
        <end position="229"/>
    </location>
</feature>
<dbReference type="Pfam" id="PF00989">
    <property type="entry name" value="PAS"/>
    <property type="match status" value="3"/>
</dbReference>
<dbReference type="Gene3D" id="3.40.50.2300">
    <property type="match status" value="1"/>
</dbReference>
<dbReference type="InterPro" id="IPR011006">
    <property type="entry name" value="CheY-like_superfamily"/>
</dbReference>
<evidence type="ECO:0000256" key="2">
    <source>
        <dbReference type="ARBA" id="ARBA00012438"/>
    </source>
</evidence>
<dbReference type="CDD" id="cd00130">
    <property type="entry name" value="PAS"/>
    <property type="match status" value="8"/>
</dbReference>
<dbReference type="eggNOG" id="arCOG02348">
    <property type="taxonomic scope" value="Archaea"/>
</dbReference>
<feature type="domain" description="PAS" evidence="10">
    <location>
        <begin position="1044"/>
        <end position="1086"/>
    </location>
</feature>
<dbReference type="RefSeq" id="WP_012107379.1">
    <property type="nucleotide sequence ID" value="NC_009712.1"/>
</dbReference>
<dbReference type="GO" id="GO:0006355">
    <property type="term" value="P:regulation of DNA-templated transcription"/>
    <property type="evidence" value="ECO:0007669"/>
    <property type="project" value="InterPro"/>
</dbReference>
<dbReference type="PANTHER" id="PTHR43304:SF1">
    <property type="entry name" value="PAC DOMAIN-CONTAINING PROTEIN"/>
    <property type="match status" value="1"/>
</dbReference>
<dbReference type="SUPFAM" id="SSF55785">
    <property type="entry name" value="PYP-like sensor domain (PAS domain)"/>
    <property type="match status" value="8"/>
</dbReference>
<dbReference type="InterPro" id="IPR013655">
    <property type="entry name" value="PAS_fold_3"/>
</dbReference>
<dbReference type="GO" id="GO:0004673">
    <property type="term" value="F:protein histidine kinase activity"/>
    <property type="evidence" value="ECO:0007669"/>
    <property type="project" value="UniProtKB-EC"/>
</dbReference>
<dbReference type="InterPro" id="IPR005467">
    <property type="entry name" value="His_kinase_dom"/>
</dbReference>
<evidence type="ECO:0000259" key="9">
    <source>
        <dbReference type="PROSITE" id="PS50110"/>
    </source>
</evidence>
<dbReference type="EMBL" id="CP000780">
    <property type="protein sequence ID" value="ABS56328.1"/>
    <property type="molecule type" value="Genomic_DNA"/>
</dbReference>
<reference evidence="13" key="1">
    <citation type="journal article" date="2015" name="Microbiology">
        <title>Genome of Methanoregula boonei 6A8 reveals adaptations to oligotrophic peatland environments.</title>
        <authorList>
            <person name="Braeuer S."/>
            <person name="Cadillo-Quiroz H."/>
            <person name="Kyrpides N."/>
            <person name="Woyke T."/>
            <person name="Goodwin L."/>
            <person name="Detter C."/>
            <person name="Podell S."/>
            <person name="Yavitt J.B."/>
            <person name="Zinder S.H."/>
        </authorList>
    </citation>
    <scope>NUCLEOTIDE SEQUENCE [LARGE SCALE GENOMIC DNA]</scope>
    <source>
        <strain evidence="13">DSM 21154 / JCM 14090 / 6A8</strain>
    </source>
</reference>
<dbReference type="STRING" id="456442.Mboo_1812"/>
<name>A7I9B7_METB6</name>
<dbReference type="HOGENOM" id="CLU_000445_114_18_2"/>
<dbReference type="InterPro" id="IPR001789">
    <property type="entry name" value="Sig_transdc_resp-reg_receiver"/>
</dbReference>
<feature type="domain" description="PAC" evidence="11">
    <location>
        <begin position="990"/>
        <end position="1043"/>
    </location>
</feature>
<evidence type="ECO:0000259" key="8">
    <source>
        <dbReference type="PROSITE" id="PS50109"/>
    </source>
</evidence>
<dbReference type="EC" id="2.7.13.3" evidence="2"/>
<dbReference type="SMART" id="SM00091">
    <property type="entry name" value="PAS"/>
    <property type="match status" value="8"/>
</dbReference>
<feature type="domain" description="PAC" evidence="11">
    <location>
        <begin position="1115"/>
        <end position="1165"/>
    </location>
</feature>
<dbReference type="InterPro" id="IPR000014">
    <property type="entry name" value="PAS"/>
</dbReference>
<feature type="modified residue" description="4-aspartylphosphate" evidence="6">
    <location>
        <position position="75"/>
    </location>
</feature>
<dbReference type="InterPro" id="IPR052162">
    <property type="entry name" value="Sensor_kinase/Photoreceptor"/>
</dbReference>
<evidence type="ECO:0000313" key="12">
    <source>
        <dbReference type="EMBL" id="ABS56328.1"/>
    </source>
</evidence>
<feature type="domain" description="PAC" evidence="11">
    <location>
        <begin position="606"/>
        <end position="658"/>
    </location>
</feature>
<dbReference type="PROSITE" id="PS50110">
    <property type="entry name" value="RESPONSE_REGULATORY"/>
    <property type="match status" value="1"/>
</dbReference>
<dbReference type="Proteomes" id="UP000002408">
    <property type="component" value="Chromosome"/>
</dbReference>
<keyword evidence="5 12" id="KW-0418">Kinase</keyword>
<evidence type="ECO:0000256" key="3">
    <source>
        <dbReference type="ARBA" id="ARBA00022553"/>
    </source>
</evidence>